<dbReference type="AlphaFoldDB" id="A0A0B2K3X4"/>
<organism evidence="3 4">
    <name type="scientific">Anaerovibrio lipolyticus</name>
    <dbReference type="NCBI Taxonomy" id="82374"/>
    <lineage>
        <taxon>Bacteria</taxon>
        <taxon>Bacillati</taxon>
        <taxon>Bacillota</taxon>
        <taxon>Negativicutes</taxon>
        <taxon>Selenomonadales</taxon>
        <taxon>Selenomonadaceae</taxon>
        <taxon>Anaerovibrio</taxon>
    </lineage>
</organism>
<dbReference type="PANTHER" id="PTHR40516">
    <property type="entry name" value="ANTITOXIN CHPS-RELATED"/>
    <property type="match status" value="1"/>
</dbReference>
<dbReference type="InterPro" id="IPR007159">
    <property type="entry name" value="SpoVT-AbrB_dom"/>
</dbReference>
<dbReference type="STRING" id="82374.NZ47_02715"/>
<reference evidence="3 4" key="1">
    <citation type="journal article" date="2013" name="PLoS ONE">
        <title>Identification and characterization of three novel lipases belonging to families II and V from Anaerovibrio lipolyticus 5ST.</title>
        <authorList>
            <person name="Prive F."/>
            <person name="Kaderbhai N.N."/>
            <person name="Girdwood S."/>
            <person name="Worgan H.J."/>
            <person name="Pinloche E."/>
            <person name="Scollan N.D."/>
            <person name="Huws S.A."/>
            <person name="Newbold C.J."/>
        </authorList>
    </citation>
    <scope>NUCLEOTIDE SEQUENCE [LARGE SCALE GENOMIC DNA]</scope>
    <source>
        <strain evidence="3 4">5S</strain>
    </source>
</reference>
<evidence type="ECO:0000313" key="4">
    <source>
        <dbReference type="Proteomes" id="UP000030993"/>
    </source>
</evidence>
<proteinExistence type="predicted"/>
<dbReference type="RefSeq" id="WP_039206171.1">
    <property type="nucleotide sequence ID" value="NZ_JSCE01000054.1"/>
</dbReference>
<dbReference type="SMART" id="SM00966">
    <property type="entry name" value="SpoVT_AbrB"/>
    <property type="match status" value="1"/>
</dbReference>
<dbReference type="GO" id="GO:0097351">
    <property type="term" value="F:toxin sequestering activity"/>
    <property type="evidence" value="ECO:0007669"/>
    <property type="project" value="InterPro"/>
</dbReference>
<keyword evidence="4" id="KW-1185">Reference proteome</keyword>
<dbReference type="Proteomes" id="UP000030993">
    <property type="component" value="Unassembled WGS sequence"/>
</dbReference>
<comment type="caution">
    <text evidence="3">The sequence shown here is derived from an EMBL/GenBank/DDBJ whole genome shotgun (WGS) entry which is preliminary data.</text>
</comment>
<sequence length="87" mass="9747">MDIVLNKWGNSLGLRIPRELTETFNFQPGSRVNITAQDSQIIIKPVSSIESLFESHYGKAMDSISREEIGTYDEISWGNDTGGEIIE</sequence>
<name>A0A0B2K3X4_9FIRM</name>
<keyword evidence="1" id="KW-0238">DNA-binding</keyword>
<gene>
    <name evidence="3" type="ORF">NZ47_02715</name>
</gene>
<dbReference type="SUPFAM" id="SSF89447">
    <property type="entry name" value="AbrB/MazE/MraZ-like"/>
    <property type="match status" value="1"/>
</dbReference>
<evidence type="ECO:0000256" key="1">
    <source>
        <dbReference type="PROSITE-ProRule" id="PRU01076"/>
    </source>
</evidence>
<dbReference type="PROSITE" id="PS51740">
    <property type="entry name" value="SPOVT_ABRB"/>
    <property type="match status" value="1"/>
</dbReference>
<protein>
    <recommendedName>
        <fullName evidence="2">SpoVT-AbrB domain-containing protein</fullName>
    </recommendedName>
</protein>
<evidence type="ECO:0000259" key="2">
    <source>
        <dbReference type="PROSITE" id="PS51740"/>
    </source>
</evidence>
<dbReference type="PANTHER" id="PTHR40516:SF1">
    <property type="entry name" value="ANTITOXIN CHPS-RELATED"/>
    <property type="match status" value="1"/>
</dbReference>
<dbReference type="InterPro" id="IPR039052">
    <property type="entry name" value="Antitox_PemI-like"/>
</dbReference>
<feature type="domain" description="SpoVT-AbrB" evidence="2">
    <location>
        <begin position="3"/>
        <end position="48"/>
    </location>
</feature>
<evidence type="ECO:0000313" key="3">
    <source>
        <dbReference type="EMBL" id="KHM52767.1"/>
    </source>
</evidence>
<dbReference type="GO" id="GO:0003677">
    <property type="term" value="F:DNA binding"/>
    <property type="evidence" value="ECO:0007669"/>
    <property type="project" value="UniProtKB-UniRule"/>
</dbReference>
<dbReference type="Gene3D" id="2.10.260.10">
    <property type="match status" value="1"/>
</dbReference>
<accession>A0A0B2K3X4</accession>
<dbReference type="EMBL" id="JSCE01000054">
    <property type="protein sequence ID" value="KHM52767.1"/>
    <property type="molecule type" value="Genomic_DNA"/>
</dbReference>
<dbReference type="Pfam" id="PF04014">
    <property type="entry name" value="MazE_antitoxin"/>
    <property type="match status" value="1"/>
</dbReference>
<dbReference type="InterPro" id="IPR037914">
    <property type="entry name" value="SpoVT-AbrB_sf"/>
</dbReference>